<name>A0A2J6QLH5_9HELO</name>
<dbReference type="PANTHER" id="PTHR33112">
    <property type="entry name" value="DOMAIN PROTEIN, PUTATIVE-RELATED"/>
    <property type="match status" value="1"/>
</dbReference>
<dbReference type="PANTHER" id="PTHR33112:SF13">
    <property type="entry name" value="HETEROKARYON INCOMPATIBILITY DOMAIN-CONTAINING PROTEIN"/>
    <property type="match status" value="1"/>
</dbReference>
<proteinExistence type="predicted"/>
<gene>
    <name evidence="3" type="ORF">NA56DRAFT_743448</name>
</gene>
<keyword evidence="4" id="KW-1185">Reference proteome</keyword>
<evidence type="ECO:0000313" key="3">
    <source>
        <dbReference type="EMBL" id="PMD27092.1"/>
    </source>
</evidence>
<feature type="compositionally biased region" description="Acidic residues" evidence="1">
    <location>
        <begin position="160"/>
        <end position="170"/>
    </location>
</feature>
<sequence>MSNHERRYPNDWTPLHIAVRNHDFAETRSLANSSSVNREDNQGWSPVHLACAAESSLIFQSHQISRRTSEQFLSPSGELPRAVRYGIRDKAENAAAMRILEILLEHQPNLGGSELSGQHSRFPTPLHCAANSGEILGEGGFATIKDDHARVAQGKRKTGDDDELSATTDETDSLMQPGARRAILAQILARNREAASAARLFLPFSATEIKIDSNGLCQICAGMSFKELCGSRGYVHHHVARMQESANLWHCRFCKVINEVLREEYRLNHHDRSRIIIGISNGNKGHRGVCTDPPILRTLEFKISAGCTCASGRSTTPYSRGTLDFSECMGRCVTIEVLVSVFSEKETSLMIPLELGLRPYKSSKETPQLHSWSIQRGTDIDSDPLSHKSVKIMQQWIDTCRSDHQHCKRDHSSKYSQDLSPTTDVNTATGDVPLPSRLIDVNSSNQSLIRLWRGSGQTGKYLALSHRWNTLESRHSWFPLGTLPPSIVDAIRLTRKLGLQYLWVDSLCIIQDSQDDWELESSQMASIYANAHLTIFADCGRDDNHGFLFSRESFPSTDMTLPTEDS</sequence>
<dbReference type="OrthoDB" id="2958217at2759"/>
<reference evidence="3 4" key="1">
    <citation type="submission" date="2016-05" db="EMBL/GenBank/DDBJ databases">
        <title>A degradative enzymes factory behind the ericoid mycorrhizal symbiosis.</title>
        <authorList>
            <consortium name="DOE Joint Genome Institute"/>
            <person name="Martino E."/>
            <person name="Morin E."/>
            <person name="Grelet G."/>
            <person name="Kuo A."/>
            <person name="Kohler A."/>
            <person name="Daghino S."/>
            <person name="Barry K."/>
            <person name="Choi C."/>
            <person name="Cichocki N."/>
            <person name="Clum A."/>
            <person name="Copeland A."/>
            <person name="Hainaut M."/>
            <person name="Haridas S."/>
            <person name="Labutti K."/>
            <person name="Lindquist E."/>
            <person name="Lipzen A."/>
            <person name="Khouja H.-R."/>
            <person name="Murat C."/>
            <person name="Ohm R."/>
            <person name="Olson A."/>
            <person name="Spatafora J."/>
            <person name="Veneault-Fourrey C."/>
            <person name="Henrissat B."/>
            <person name="Grigoriev I."/>
            <person name="Martin F."/>
            <person name="Perotto S."/>
        </authorList>
    </citation>
    <scope>NUCLEOTIDE SEQUENCE [LARGE SCALE GENOMIC DNA]</scope>
    <source>
        <strain evidence="3 4">UAMH 7357</strain>
    </source>
</reference>
<evidence type="ECO:0000313" key="4">
    <source>
        <dbReference type="Proteomes" id="UP000235672"/>
    </source>
</evidence>
<protein>
    <recommendedName>
        <fullName evidence="2">Heterokaryon incompatibility domain-containing protein</fullName>
    </recommendedName>
</protein>
<evidence type="ECO:0000259" key="2">
    <source>
        <dbReference type="Pfam" id="PF06985"/>
    </source>
</evidence>
<dbReference type="Proteomes" id="UP000235672">
    <property type="component" value="Unassembled WGS sequence"/>
</dbReference>
<organism evidence="3 4">
    <name type="scientific">Hyaloscypha hepaticicola</name>
    <dbReference type="NCBI Taxonomy" id="2082293"/>
    <lineage>
        <taxon>Eukaryota</taxon>
        <taxon>Fungi</taxon>
        <taxon>Dikarya</taxon>
        <taxon>Ascomycota</taxon>
        <taxon>Pezizomycotina</taxon>
        <taxon>Leotiomycetes</taxon>
        <taxon>Helotiales</taxon>
        <taxon>Hyaloscyphaceae</taxon>
        <taxon>Hyaloscypha</taxon>
    </lineage>
</organism>
<accession>A0A2J6QLH5</accession>
<evidence type="ECO:0000256" key="1">
    <source>
        <dbReference type="SAM" id="MobiDB-lite"/>
    </source>
</evidence>
<feature type="domain" description="Heterokaryon incompatibility" evidence="2">
    <location>
        <begin position="461"/>
        <end position="551"/>
    </location>
</feature>
<dbReference type="Gene3D" id="1.25.40.20">
    <property type="entry name" value="Ankyrin repeat-containing domain"/>
    <property type="match status" value="1"/>
</dbReference>
<feature type="region of interest" description="Disordered" evidence="1">
    <location>
        <begin position="150"/>
        <end position="170"/>
    </location>
</feature>
<dbReference type="SUPFAM" id="SSF48403">
    <property type="entry name" value="Ankyrin repeat"/>
    <property type="match status" value="1"/>
</dbReference>
<dbReference type="Pfam" id="PF06985">
    <property type="entry name" value="HET"/>
    <property type="match status" value="1"/>
</dbReference>
<dbReference type="AlphaFoldDB" id="A0A2J6QLH5"/>
<dbReference type="InterPro" id="IPR010730">
    <property type="entry name" value="HET"/>
</dbReference>
<dbReference type="EMBL" id="KZ613466">
    <property type="protein sequence ID" value="PMD27092.1"/>
    <property type="molecule type" value="Genomic_DNA"/>
</dbReference>
<dbReference type="InterPro" id="IPR036770">
    <property type="entry name" value="Ankyrin_rpt-contain_sf"/>
</dbReference>